<evidence type="ECO:0000259" key="4">
    <source>
        <dbReference type="Pfam" id="PF04153"/>
    </source>
</evidence>
<dbReference type="InterPro" id="IPR040168">
    <property type="entry name" value="Not2/3/5"/>
</dbReference>
<proteinExistence type="inferred from homology"/>
<gene>
    <name evidence="5" type="ORF">PSON_ATCC_30995.1.T1450044</name>
    <name evidence="6" type="ORF">PSON_ATCC_30995.1.T1450045</name>
</gene>
<dbReference type="PANTHER" id="PTHR23326">
    <property type="entry name" value="CCR4 NOT-RELATED"/>
    <property type="match status" value="1"/>
</dbReference>
<dbReference type="InterPro" id="IPR007282">
    <property type="entry name" value="NOT2/3/5_C"/>
</dbReference>
<evidence type="ECO:0000256" key="2">
    <source>
        <dbReference type="ARBA" id="ARBA00023015"/>
    </source>
</evidence>
<comment type="similarity">
    <text evidence="1">Belongs to the CNOT2/3/5 family.</text>
</comment>
<organism evidence="5 7">
    <name type="scientific">Paramecium sonneborni</name>
    <dbReference type="NCBI Taxonomy" id="65129"/>
    <lineage>
        <taxon>Eukaryota</taxon>
        <taxon>Sar</taxon>
        <taxon>Alveolata</taxon>
        <taxon>Ciliophora</taxon>
        <taxon>Intramacronucleata</taxon>
        <taxon>Oligohymenophorea</taxon>
        <taxon>Peniculida</taxon>
        <taxon>Parameciidae</taxon>
        <taxon>Paramecium</taxon>
    </lineage>
</organism>
<dbReference type="EMBL" id="CAJJDN010000145">
    <property type="protein sequence ID" value="CAD8123499.1"/>
    <property type="molecule type" value="Genomic_DNA"/>
</dbReference>
<dbReference type="Pfam" id="PF04153">
    <property type="entry name" value="NOT2_3_5_C"/>
    <property type="match status" value="1"/>
</dbReference>
<accession>A0A8S1R712</accession>
<dbReference type="GO" id="GO:0030015">
    <property type="term" value="C:CCR4-NOT core complex"/>
    <property type="evidence" value="ECO:0007669"/>
    <property type="project" value="InterPro"/>
</dbReference>
<dbReference type="OrthoDB" id="25391at2759"/>
<name>A0A8S1R712_9CILI</name>
<sequence>MEEEFKQKWGFAALLKYASEREKDKDKPIYKLWHGMNLEELGVPLQENKLPGQPTKIISPFIDDNATQPDPLSKPHDWIKQKLMPRPNSVNRKKEMYSLFSEETNFYIFYNVMDEEQQLFAVENLYSKGWKYNIRKEQWFKDISLINKNLYSGKYFSIANWKIMESSQIDMQESDLCTLEQFFNNQNQ</sequence>
<keyword evidence="3" id="KW-0804">Transcription</keyword>
<evidence type="ECO:0000313" key="6">
    <source>
        <dbReference type="EMBL" id="CAD8123499.1"/>
    </source>
</evidence>
<feature type="domain" description="NOT2/NOT3/NOT5 C-terminal" evidence="4">
    <location>
        <begin position="58"/>
        <end position="173"/>
    </location>
</feature>
<reference evidence="5" key="1">
    <citation type="submission" date="2021-01" db="EMBL/GenBank/DDBJ databases">
        <authorList>
            <consortium name="Genoscope - CEA"/>
            <person name="William W."/>
        </authorList>
    </citation>
    <scope>NUCLEOTIDE SEQUENCE</scope>
</reference>
<dbReference type="Proteomes" id="UP000692954">
    <property type="component" value="Unassembled WGS sequence"/>
</dbReference>
<evidence type="ECO:0000256" key="3">
    <source>
        <dbReference type="ARBA" id="ARBA00023163"/>
    </source>
</evidence>
<evidence type="ECO:0000313" key="5">
    <source>
        <dbReference type="EMBL" id="CAD8123498.1"/>
    </source>
</evidence>
<dbReference type="EMBL" id="CAJJDN010000145">
    <property type="protein sequence ID" value="CAD8123498.1"/>
    <property type="molecule type" value="Genomic_DNA"/>
</dbReference>
<keyword evidence="2" id="KW-0805">Transcription regulation</keyword>
<evidence type="ECO:0000256" key="1">
    <source>
        <dbReference type="ARBA" id="ARBA00007682"/>
    </source>
</evidence>
<dbReference type="AlphaFoldDB" id="A0A8S1R712"/>
<dbReference type="GO" id="GO:0006355">
    <property type="term" value="P:regulation of DNA-templated transcription"/>
    <property type="evidence" value="ECO:0007669"/>
    <property type="project" value="InterPro"/>
</dbReference>
<evidence type="ECO:0000313" key="7">
    <source>
        <dbReference type="Proteomes" id="UP000692954"/>
    </source>
</evidence>
<keyword evidence="7" id="KW-1185">Reference proteome</keyword>
<comment type="caution">
    <text evidence="5">The sequence shown here is derived from an EMBL/GenBank/DDBJ whole genome shotgun (WGS) entry which is preliminary data.</text>
</comment>
<protein>
    <recommendedName>
        <fullName evidence="4">NOT2/NOT3/NOT5 C-terminal domain-containing protein</fullName>
    </recommendedName>
</protein>